<dbReference type="RefSeq" id="WP_148604415.1">
    <property type="nucleotide sequence ID" value="NZ_BSUV01000001.1"/>
</dbReference>
<evidence type="ECO:0000313" key="3">
    <source>
        <dbReference type="Proteomes" id="UP000442244"/>
    </source>
</evidence>
<organism evidence="2 3">
    <name type="scientific">Leuconostoc litchii</name>
    <dbReference type="NCBI Taxonomy" id="1981069"/>
    <lineage>
        <taxon>Bacteria</taxon>
        <taxon>Bacillati</taxon>
        <taxon>Bacillota</taxon>
        <taxon>Bacilli</taxon>
        <taxon>Lactobacillales</taxon>
        <taxon>Lactobacillaceae</taxon>
        <taxon>Leuconostoc</taxon>
    </lineage>
</organism>
<dbReference type="EMBL" id="SDGY01000001">
    <property type="protein sequence ID" value="TYC47011.1"/>
    <property type="molecule type" value="Genomic_DNA"/>
</dbReference>
<dbReference type="InterPro" id="IPR016787">
    <property type="entry name" value="UCP021328"/>
</dbReference>
<dbReference type="AlphaFoldDB" id="A0A6P2CPZ1"/>
<evidence type="ECO:0000313" key="2">
    <source>
        <dbReference type="EMBL" id="TYC47011.1"/>
    </source>
</evidence>
<dbReference type="InterPro" id="IPR023795">
    <property type="entry name" value="Serpin_CS"/>
</dbReference>
<dbReference type="OrthoDB" id="4570726at2"/>
<dbReference type="Proteomes" id="UP000442244">
    <property type="component" value="Unassembled WGS sequence"/>
</dbReference>
<keyword evidence="3" id="KW-1185">Reference proteome</keyword>
<dbReference type="PROSITE" id="PS00284">
    <property type="entry name" value="SERPIN"/>
    <property type="match status" value="1"/>
</dbReference>
<proteinExistence type="predicted"/>
<gene>
    <name evidence="2" type="ORF">ESZ47_02415</name>
</gene>
<name>A0A6P2CPZ1_9LACO</name>
<feature type="region of interest" description="Disordered" evidence="1">
    <location>
        <begin position="106"/>
        <end position="142"/>
    </location>
</feature>
<evidence type="ECO:0000256" key="1">
    <source>
        <dbReference type="SAM" id="MobiDB-lite"/>
    </source>
</evidence>
<protein>
    <submittedName>
        <fullName evidence="2">DUF2992 family protein</fullName>
    </submittedName>
</protein>
<accession>A0A6P2CPZ1</accession>
<dbReference type="Pfam" id="PF11208">
    <property type="entry name" value="DUF2992"/>
    <property type="match status" value="1"/>
</dbReference>
<sequence length="142" mass="16668">MHQNSNSLSLTIIFDQPFYVGIFERRTGDIYEVSKINLGTSEPRDSLIYELLIENWHHVRFNTVNIANNERIQKKVNPKRMQRLAKKALKSGLSTKAQEAVKLAQTTTKLEKKKHKSLRNQEIKEQRYLLSQQKKSEKHRGH</sequence>
<dbReference type="PIRSF" id="PIRSF021328">
    <property type="entry name" value="UCP021328"/>
    <property type="match status" value="1"/>
</dbReference>
<comment type="caution">
    <text evidence="2">The sequence shown here is derived from an EMBL/GenBank/DDBJ whole genome shotgun (WGS) entry which is preliminary data.</text>
</comment>
<reference evidence="2 3" key="1">
    <citation type="submission" date="2019-01" db="EMBL/GenBank/DDBJ databases">
        <title>Leuconostoc litchii sp. nov., a novel lactic acid bacterium isolated from lychee.</title>
        <authorList>
            <person name="Wang L.-T."/>
        </authorList>
    </citation>
    <scope>NUCLEOTIDE SEQUENCE [LARGE SCALE GENOMIC DNA]</scope>
    <source>
        <strain evidence="2 3">MB7</strain>
    </source>
</reference>